<name>A0ABN9Q004_9DINO</name>
<comment type="caution">
    <text evidence="1">The sequence shown here is derived from an EMBL/GenBank/DDBJ whole genome shotgun (WGS) entry which is preliminary data.</text>
</comment>
<dbReference type="EMBL" id="CAUYUJ010002050">
    <property type="protein sequence ID" value="CAK0798934.1"/>
    <property type="molecule type" value="Genomic_DNA"/>
</dbReference>
<sequence length="62" mass="6538">APERKIQALEDPEPEFLDCGDTGRLEGLPLVAVLAGSALVLPLVDSLAMRNNTQVPVQLAAN</sequence>
<evidence type="ECO:0000313" key="2">
    <source>
        <dbReference type="Proteomes" id="UP001189429"/>
    </source>
</evidence>
<evidence type="ECO:0000313" key="1">
    <source>
        <dbReference type="EMBL" id="CAK0798934.1"/>
    </source>
</evidence>
<organism evidence="1 2">
    <name type="scientific">Prorocentrum cordatum</name>
    <dbReference type="NCBI Taxonomy" id="2364126"/>
    <lineage>
        <taxon>Eukaryota</taxon>
        <taxon>Sar</taxon>
        <taxon>Alveolata</taxon>
        <taxon>Dinophyceae</taxon>
        <taxon>Prorocentrales</taxon>
        <taxon>Prorocentraceae</taxon>
        <taxon>Prorocentrum</taxon>
    </lineage>
</organism>
<keyword evidence="2" id="KW-1185">Reference proteome</keyword>
<reference evidence="1" key="1">
    <citation type="submission" date="2023-10" db="EMBL/GenBank/DDBJ databases">
        <authorList>
            <person name="Chen Y."/>
            <person name="Shah S."/>
            <person name="Dougan E. K."/>
            <person name="Thang M."/>
            <person name="Chan C."/>
        </authorList>
    </citation>
    <scope>NUCLEOTIDE SEQUENCE [LARGE SCALE GENOMIC DNA]</scope>
</reference>
<gene>
    <name evidence="1" type="ORF">PCOR1329_LOCUS7556</name>
</gene>
<feature type="non-terminal residue" evidence="1">
    <location>
        <position position="62"/>
    </location>
</feature>
<accession>A0ABN9Q004</accession>
<protein>
    <submittedName>
        <fullName evidence="1">Uncharacterized protein</fullName>
    </submittedName>
</protein>
<proteinExistence type="predicted"/>
<feature type="non-terminal residue" evidence="1">
    <location>
        <position position="1"/>
    </location>
</feature>
<dbReference type="Proteomes" id="UP001189429">
    <property type="component" value="Unassembled WGS sequence"/>
</dbReference>